<dbReference type="RefSeq" id="WP_225275589.1">
    <property type="nucleotide sequence ID" value="NZ_CP084058.1"/>
</dbReference>
<dbReference type="Gene3D" id="1.10.10.10">
    <property type="entry name" value="Winged helix-like DNA-binding domain superfamily/Winged helix DNA-binding domain"/>
    <property type="match status" value="1"/>
</dbReference>
<feature type="compositionally biased region" description="Polar residues" evidence="1">
    <location>
        <begin position="218"/>
        <end position="229"/>
    </location>
</feature>
<gene>
    <name evidence="3" type="ORF">BN4615_P5789</name>
</gene>
<feature type="region of interest" description="Disordered" evidence="1">
    <location>
        <begin position="183"/>
        <end position="229"/>
    </location>
</feature>
<proteinExistence type="predicted"/>
<protein>
    <recommendedName>
        <fullName evidence="2">ANTAR domain-containing protein</fullName>
    </recommendedName>
</protein>
<dbReference type="EMBL" id="LT559118">
    <property type="protein sequence ID" value="SBO96273.1"/>
    <property type="molecule type" value="Genomic_DNA"/>
</dbReference>
<dbReference type="SMART" id="SM01012">
    <property type="entry name" value="ANTAR"/>
    <property type="match status" value="1"/>
</dbReference>
<feature type="domain" description="ANTAR" evidence="2">
    <location>
        <begin position="120"/>
        <end position="181"/>
    </location>
</feature>
<evidence type="ECO:0000256" key="1">
    <source>
        <dbReference type="SAM" id="MobiDB-lite"/>
    </source>
</evidence>
<dbReference type="PROSITE" id="PS50921">
    <property type="entry name" value="ANTAR"/>
    <property type="match status" value="1"/>
</dbReference>
<dbReference type="GO" id="GO:0003723">
    <property type="term" value="F:RNA binding"/>
    <property type="evidence" value="ECO:0007669"/>
    <property type="project" value="InterPro"/>
</dbReference>
<feature type="compositionally biased region" description="Polar residues" evidence="1">
    <location>
        <begin position="197"/>
        <end position="208"/>
    </location>
</feature>
<reference evidence="3" key="1">
    <citation type="submission" date="2016-04" db="EMBL/GenBank/DDBJ databases">
        <authorList>
            <person name="Evans L.H."/>
            <person name="Alamgir A."/>
            <person name="Owens N."/>
            <person name="Weber N.D."/>
            <person name="Virtaneva K."/>
            <person name="Barbian K."/>
            <person name="Babar A."/>
            <person name="Rosenke K."/>
        </authorList>
    </citation>
    <scope>NUCLEOTIDE SEQUENCE</scope>
    <source>
        <strain evidence="3">Nono1</strain>
    </source>
</reference>
<dbReference type="InterPro" id="IPR036388">
    <property type="entry name" value="WH-like_DNA-bd_sf"/>
</dbReference>
<sequence length="229" mass="23905">MLHEHEIRTAAALLAALAPPDGDHPLSRQALQLADHLRSVAAHAAHLPSPPADASVPDGVLTGPACTDLARRAAARAALAAQMRERAAENARRAASALATLRARQTSLVARGWLPGTDGAVLDRSEAARWRYDARQHTLINRAVGILMAQHRCTTARALQTLHARARRQGCDLAQAAAELISSVSGEPPPSPAGATDSRTAHTGSGPSATRGPPGRSAGSSRTRWSARA</sequence>
<evidence type="ECO:0000313" key="3">
    <source>
        <dbReference type="EMBL" id="SBO96273.1"/>
    </source>
</evidence>
<organism evidence="3">
    <name type="scientific">Nonomuraea gerenzanensis</name>
    <dbReference type="NCBI Taxonomy" id="93944"/>
    <lineage>
        <taxon>Bacteria</taxon>
        <taxon>Bacillati</taxon>
        <taxon>Actinomycetota</taxon>
        <taxon>Actinomycetes</taxon>
        <taxon>Streptosporangiales</taxon>
        <taxon>Streptosporangiaceae</taxon>
        <taxon>Nonomuraea</taxon>
    </lineage>
</organism>
<dbReference type="InterPro" id="IPR005561">
    <property type="entry name" value="ANTAR"/>
</dbReference>
<name>A0A1M4ECG4_9ACTN</name>
<accession>A0A1M4ECG4</accession>
<evidence type="ECO:0000259" key="2">
    <source>
        <dbReference type="PROSITE" id="PS50921"/>
    </source>
</evidence>
<dbReference type="AlphaFoldDB" id="A0A1M4ECG4"/>
<dbReference type="Pfam" id="PF03861">
    <property type="entry name" value="ANTAR"/>
    <property type="match status" value="1"/>
</dbReference>